<reference evidence="2 3" key="1">
    <citation type="journal article" date="2020" name="Syst. Appl. Microbiol.">
        <title>Arthrospiribacter ruber gen. nov., sp. nov., a novel bacterium isolated from Arthrospira cultures.</title>
        <authorList>
            <person name="Waleron M."/>
            <person name="Misztak A."/>
            <person name="Waleron M.M."/>
            <person name="Furmaniak M."/>
            <person name="Mrozik A."/>
            <person name="Waleron K."/>
        </authorList>
    </citation>
    <scope>NUCLEOTIDE SEQUENCE [LARGE SCALE GENOMIC DNA]</scope>
    <source>
        <strain evidence="2 3">DPMB0001</strain>
    </source>
</reference>
<feature type="chain" id="PRO_5037647207" description="Lipoprotein" evidence="1">
    <location>
        <begin position="18"/>
        <end position="200"/>
    </location>
</feature>
<evidence type="ECO:0008006" key="4">
    <source>
        <dbReference type="Google" id="ProtNLM"/>
    </source>
</evidence>
<dbReference type="AlphaFoldDB" id="A0A951IXS2"/>
<evidence type="ECO:0000256" key="1">
    <source>
        <dbReference type="SAM" id="SignalP"/>
    </source>
</evidence>
<keyword evidence="1" id="KW-0732">Signal</keyword>
<proteinExistence type="predicted"/>
<dbReference type="Proteomes" id="UP000727490">
    <property type="component" value="Unassembled WGS sequence"/>
</dbReference>
<dbReference type="RefSeq" id="WP_219287688.1">
    <property type="nucleotide sequence ID" value="NZ_RPHB01000003.1"/>
</dbReference>
<evidence type="ECO:0000313" key="3">
    <source>
        <dbReference type="Proteomes" id="UP000727490"/>
    </source>
</evidence>
<organism evidence="2 3">
    <name type="scientific">Arthrospiribacter ruber</name>
    <dbReference type="NCBI Taxonomy" id="2487934"/>
    <lineage>
        <taxon>Bacteria</taxon>
        <taxon>Pseudomonadati</taxon>
        <taxon>Bacteroidota</taxon>
        <taxon>Cytophagia</taxon>
        <taxon>Cytophagales</taxon>
        <taxon>Cyclobacteriaceae</taxon>
        <taxon>Arthrospiribacter</taxon>
    </lineage>
</organism>
<name>A0A951IXS2_9BACT</name>
<keyword evidence="3" id="KW-1185">Reference proteome</keyword>
<sequence>MKNTLSALLVMVLASCASVNFNSQKLINQEKTYNSLFVLLTHSDDTFYEWDEDNYQYLFFGKFNDLDHDSDRRMLSNSLKRYLNSVNLTFANQHFPIHKPVPYSEFMEKIGELDFDGMLIVHTREKWVDEEYTDSGRVTRPNSGYHLFLLDKEDLEIAWLARTNVAGTAMHNFQEIYNSFSRELAKEMHEKGLIRRPYTY</sequence>
<comment type="caution">
    <text evidence="2">The sequence shown here is derived from an EMBL/GenBank/DDBJ whole genome shotgun (WGS) entry which is preliminary data.</text>
</comment>
<dbReference type="PROSITE" id="PS51257">
    <property type="entry name" value="PROKAR_LIPOPROTEIN"/>
    <property type="match status" value="1"/>
</dbReference>
<feature type="signal peptide" evidence="1">
    <location>
        <begin position="1"/>
        <end position="17"/>
    </location>
</feature>
<accession>A0A951IXS2</accession>
<evidence type="ECO:0000313" key="2">
    <source>
        <dbReference type="EMBL" id="MBW3467418.1"/>
    </source>
</evidence>
<protein>
    <recommendedName>
        <fullName evidence="4">Lipoprotein</fullName>
    </recommendedName>
</protein>
<gene>
    <name evidence="2" type="ORF">EGN73_06275</name>
</gene>
<dbReference type="EMBL" id="RPHB01000003">
    <property type="protein sequence ID" value="MBW3467418.1"/>
    <property type="molecule type" value="Genomic_DNA"/>
</dbReference>